<evidence type="ECO:0000313" key="3">
    <source>
        <dbReference type="Proteomes" id="UP000009359"/>
    </source>
</evidence>
<gene>
    <name evidence="2" type="ORF">BbINS_01799</name>
</gene>
<keyword evidence="1" id="KW-1133">Transmembrane helix</keyword>
<comment type="caution">
    <text evidence="2">The sequence shown here is derived from an EMBL/GenBank/DDBJ whole genome shotgun (WGS) entry which is preliminary data.</text>
</comment>
<dbReference type="GeneID" id="4683929"/>
<dbReference type="EMBL" id="AMQK01000006">
    <property type="protein sequence ID" value="EKS44958.1"/>
    <property type="molecule type" value="Genomic_DNA"/>
</dbReference>
<sequence>MIRLILFSLICIAVFYVRYLFKHKSRRILQRADSTKVHSYTDIKKTKGTLVHDPYTGEYYVQ</sequence>
<keyword evidence="3" id="KW-1185">Reference proteome</keyword>
<reference evidence="2 3" key="1">
    <citation type="journal article" date="2013" name="Genome Announc.">
        <title>Whole Genome Sequencing and Comparative Analysis of Bartonella bacilliformis Strain INS, the Causative Agent of Carrion's Disease.</title>
        <authorList>
            <person name="Tarazona D."/>
            <person name="Padilla C."/>
            <person name="Caceres O."/>
            <person name="Montenegro J.D."/>
            <person name="Bailon H."/>
            <person name="Ventura G."/>
            <person name="Mendoza G."/>
            <person name="Anaya E."/>
            <person name="Guio H."/>
        </authorList>
    </citation>
    <scope>NUCLEOTIDE SEQUENCE [LARGE SCALE GENOMIC DNA]</scope>
    <source>
        <strain evidence="2 3">INS</strain>
    </source>
</reference>
<protein>
    <submittedName>
        <fullName evidence="2">Uncharacterized protein</fullName>
    </submittedName>
</protein>
<name>A0ABN0IGP4_BARBA</name>
<evidence type="ECO:0000313" key="2">
    <source>
        <dbReference type="EMBL" id="EKS44958.1"/>
    </source>
</evidence>
<proteinExistence type="predicted"/>
<evidence type="ECO:0000256" key="1">
    <source>
        <dbReference type="SAM" id="Phobius"/>
    </source>
</evidence>
<keyword evidence="1" id="KW-0472">Membrane</keyword>
<dbReference type="Proteomes" id="UP000009359">
    <property type="component" value="Unassembled WGS sequence"/>
</dbReference>
<dbReference type="RefSeq" id="WP_005766382.1">
    <property type="nucleotide sequence ID" value="NZ_AMQK01000006.1"/>
</dbReference>
<organism evidence="2 3">
    <name type="scientific">Bartonella bacilliformis INS</name>
    <dbReference type="NCBI Taxonomy" id="1206782"/>
    <lineage>
        <taxon>Bacteria</taxon>
        <taxon>Pseudomonadati</taxon>
        <taxon>Pseudomonadota</taxon>
        <taxon>Alphaproteobacteria</taxon>
        <taxon>Hyphomicrobiales</taxon>
        <taxon>Bartonellaceae</taxon>
        <taxon>Bartonella</taxon>
    </lineage>
</organism>
<keyword evidence="1" id="KW-0812">Transmembrane</keyword>
<feature type="transmembrane region" description="Helical" evidence="1">
    <location>
        <begin position="6"/>
        <end position="21"/>
    </location>
</feature>
<accession>A0ABN0IGP4</accession>